<dbReference type="InParanoid" id="B4CZY3"/>
<sequence length="226" mass="24832" precursor="true">MLRTFFILFILGTISVAVLAGFRGTKSPLPPLQIFPDMKHQPRYDPQHESTFYSDGSASRRPVDGTIPLGYTLPGFFLQATAKNGTLQPEGFTDEPNYYNTGKFGDVYGDGFPIEVTDALVKRGQERFNINCAVCHGKVGLANGITSQFGIAAIANLQDDRIRTMPDGQIFNTITNGHNTMGAYGPNIAVEDRWAIISYIRALQKSQSVKVAELPAAKQKELQSKQ</sequence>
<dbReference type="Pfam" id="PF13442">
    <property type="entry name" value="Cytochrome_CBB3"/>
    <property type="match status" value="1"/>
</dbReference>
<dbReference type="PANTHER" id="PTHR40394">
    <property type="entry name" value="LIPOPROTEIN-RELATED"/>
    <property type="match status" value="1"/>
</dbReference>
<name>B4CZY3_9BACT</name>
<comment type="caution">
    <text evidence="6">The sequence shown here is derived from an EMBL/GenBank/DDBJ whole genome shotgun (WGS) entry which is preliminary data.</text>
</comment>
<accession>B4CZY3</accession>
<evidence type="ECO:0000259" key="5">
    <source>
        <dbReference type="PROSITE" id="PS51007"/>
    </source>
</evidence>
<keyword evidence="2 4" id="KW-0479">Metal-binding</keyword>
<keyword evidence="3 4" id="KW-0408">Iron</keyword>
<dbReference type="SUPFAM" id="SSF46626">
    <property type="entry name" value="Cytochrome c"/>
    <property type="match status" value="1"/>
</dbReference>
<proteinExistence type="predicted"/>
<dbReference type="InterPro" id="IPR009056">
    <property type="entry name" value="Cyt_c-like_dom"/>
</dbReference>
<evidence type="ECO:0000313" key="7">
    <source>
        <dbReference type="Proteomes" id="UP000005824"/>
    </source>
</evidence>
<dbReference type="PANTHER" id="PTHR40394:SF2">
    <property type="entry name" value="QUINOL:CYTOCHROME C OXIDOREDUCTASE MEMBRANE PROTEIN"/>
    <property type="match status" value="1"/>
</dbReference>
<evidence type="ECO:0000256" key="3">
    <source>
        <dbReference type="ARBA" id="ARBA00023004"/>
    </source>
</evidence>
<dbReference type="GO" id="GO:0009055">
    <property type="term" value="F:electron transfer activity"/>
    <property type="evidence" value="ECO:0007669"/>
    <property type="project" value="InterPro"/>
</dbReference>
<keyword evidence="7" id="KW-1185">Reference proteome</keyword>
<dbReference type="InterPro" id="IPR036909">
    <property type="entry name" value="Cyt_c-like_dom_sf"/>
</dbReference>
<dbReference type="GO" id="GO:0020037">
    <property type="term" value="F:heme binding"/>
    <property type="evidence" value="ECO:0007669"/>
    <property type="project" value="InterPro"/>
</dbReference>
<dbReference type="STRING" id="497964.CfE428DRAFT_2221"/>
<evidence type="ECO:0000256" key="1">
    <source>
        <dbReference type="ARBA" id="ARBA00022617"/>
    </source>
</evidence>
<keyword evidence="1 4" id="KW-0349">Heme</keyword>
<organism evidence="6 7">
    <name type="scientific">Chthoniobacter flavus Ellin428</name>
    <dbReference type="NCBI Taxonomy" id="497964"/>
    <lineage>
        <taxon>Bacteria</taxon>
        <taxon>Pseudomonadati</taxon>
        <taxon>Verrucomicrobiota</taxon>
        <taxon>Spartobacteria</taxon>
        <taxon>Chthoniobacterales</taxon>
        <taxon>Chthoniobacteraceae</taxon>
        <taxon>Chthoniobacter</taxon>
    </lineage>
</organism>
<evidence type="ECO:0000256" key="2">
    <source>
        <dbReference type="ARBA" id="ARBA00022723"/>
    </source>
</evidence>
<feature type="domain" description="Cytochrome c" evidence="5">
    <location>
        <begin position="119"/>
        <end position="204"/>
    </location>
</feature>
<dbReference type="Gene3D" id="1.10.760.10">
    <property type="entry name" value="Cytochrome c-like domain"/>
    <property type="match status" value="1"/>
</dbReference>
<evidence type="ECO:0000256" key="4">
    <source>
        <dbReference type="PROSITE-ProRule" id="PRU00433"/>
    </source>
</evidence>
<evidence type="ECO:0000313" key="6">
    <source>
        <dbReference type="EMBL" id="EDY20297.1"/>
    </source>
</evidence>
<dbReference type="RefSeq" id="WP_006979546.1">
    <property type="nucleotide sequence ID" value="NZ_ABVL01000005.1"/>
</dbReference>
<dbReference type="EMBL" id="ABVL01000005">
    <property type="protein sequence ID" value="EDY20297.1"/>
    <property type="molecule type" value="Genomic_DNA"/>
</dbReference>
<dbReference type="Proteomes" id="UP000005824">
    <property type="component" value="Unassembled WGS sequence"/>
</dbReference>
<gene>
    <name evidence="6" type="ORF">CfE428DRAFT_2221</name>
</gene>
<protein>
    <recommendedName>
        <fullName evidence="5">Cytochrome c domain-containing protein</fullName>
    </recommendedName>
</protein>
<reference evidence="6 7" key="1">
    <citation type="journal article" date="2011" name="J. Bacteriol.">
        <title>Genome sequence of Chthoniobacter flavus Ellin428, an aerobic heterotrophic soil bacterium.</title>
        <authorList>
            <person name="Kant R."/>
            <person name="van Passel M.W."/>
            <person name="Palva A."/>
            <person name="Lucas S."/>
            <person name="Lapidus A."/>
            <person name="Glavina Del Rio T."/>
            <person name="Dalin E."/>
            <person name="Tice H."/>
            <person name="Bruce D."/>
            <person name="Goodwin L."/>
            <person name="Pitluck S."/>
            <person name="Larimer F.W."/>
            <person name="Land M.L."/>
            <person name="Hauser L."/>
            <person name="Sangwan P."/>
            <person name="de Vos W.M."/>
            <person name="Janssen P.H."/>
            <person name="Smidt H."/>
        </authorList>
    </citation>
    <scope>NUCLEOTIDE SEQUENCE [LARGE SCALE GENOMIC DNA]</scope>
    <source>
        <strain evidence="6 7">Ellin428</strain>
    </source>
</reference>
<dbReference type="PROSITE" id="PS51007">
    <property type="entry name" value="CYTC"/>
    <property type="match status" value="1"/>
</dbReference>
<dbReference type="GO" id="GO:0046872">
    <property type="term" value="F:metal ion binding"/>
    <property type="evidence" value="ECO:0007669"/>
    <property type="project" value="UniProtKB-KW"/>
</dbReference>
<dbReference type="eggNOG" id="COG2010">
    <property type="taxonomic scope" value="Bacteria"/>
</dbReference>
<dbReference type="AlphaFoldDB" id="B4CZY3"/>